<dbReference type="PANTHER" id="PTHR13789">
    <property type="entry name" value="MONOOXYGENASE"/>
    <property type="match status" value="1"/>
</dbReference>
<dbReference type="OMA" id="GEVMEWT"/>
<dbReference type="GO" id="GO:0009073">
    <property type="term" value="P:aromatic amino acid family biosynthetic process"/>
    <property type="evidence" value="ECO:0007669"/>
    <property type="project" value="UniProtKB-KW"/>
</dbReference>
<dbReference type="AlphaFoldDB" id="G3JT84"/>
<proteinExistence type="inferred from homology"/>
<dbReference type="GO" id="GO:0004497">
    <property type="term" value="F:monooxygenase activity"/>
    <property type="evidence" value="ECO:0007669"/>
    <property type="project" value="UniProtKB-KW"/>
</dbReference>
<keyword evidence="4" id="KW-0285">Flavoprotein</keyword>
<dbReference type="eggNOG" id="KOG2614">
    <property type="taxonomic scope" value="Eukaryota"/>
</dbReference>
<dbReference type="RefSeq" id="XP_006673476.1">
    <property type="nucleotide sequence ID" value="XM_006673413.1"/>
</dbReference>
<accession>G3JT84</accession>
<gene>
    <name evidence="14" type="ORF">CCM_08274</name>
</gene>
<dbReference type="SUPFAM" id="SSF54373">
    <property type="entry name" value="FAD-linked reductases, C-terminal domain"/>
    <property type="match status" value="1"/>
</dbReference>
<keyword evidence="12" id="KW-0472">Membrane</keyword>
<dbReference type="PRINTS" id="PR00420">
    <property type="entry name" value="RNGMNOXGNASE"/>
</dbReference>
<evidence type="ECO:0000256" key="3">
    <source>
        <dbReference type="ARBA" id="ARBA00008911"/>
    </source>
</evidence>
<keyword evidence="7" id="KW-0560">Oxidoreductase</keyword>
<evidence type="ECO:0000256" key="8">
    <source>
        <dbReference type="ARBA" id="ARBA00023033"/>
    </source>
</evidence>
<dbReference type="HOGENOM" id="CLU_420337_0_0_1"/>
<dbReference type="Pfam" id="PF01494">
    <property type="entry name" value="FAD_binding_3"/>
    <property type="match status" value="2"/>
</dbReference>
<name>G3JT84_CORMM</name>
<dbReference type="GO" id="GO:0008652">
    <property type="term" value="P:amino acid biosynthetic process"/>
    <property type="evidence" value="ECO:0007669"/>
    <property type="project" value="UniProtKB-KW"/>
</dbReference>
<evidence type="ECO:0000256" key="1">
    <source>
        <dbReference type="ARBA" id="ARBA00004688"/>
    </source>
</evidence>
<evidence type="ECO:0000256" key="10">
    <source>
        <dbReference type="PIRSR" id="PIRSR602480-1"/>
    </source>
</evidence>
<dbReference type="GO" id="GO:0003849">
    <property type="term" value="F:3-deoxy-7-phosphoheptulonate synthase activity"/>
    <property type="evidence" value="ECO:0007669"/>
    <property type="project" value="UniProtKB-EC"/>
</dbReference>
<feature type="domain" description="FAD-binding" evidence="13">
    <location>
        <begin position="20"/>
        <end position="207"/>
    </location>
</feature>
<dbReference type="KEGG" id="cmt:CCM_08274"/>
<evidence type="ECO:0000256" key="11">
    <source>
        <dbReference type="RuleBase" id="RU363071"/>
    </source>
</evidence>
<dbReference type="SUPFAM" id="SSF51905">
    <property type="entry name" value="FAD/NAD(P)-binding domain"/>
    <property type="match status" value="1"/>
</dbReference>
<evidence type="ECO:0000256" key="12">
    <source>
        <dbReference type="SAM" id="Phobius"/>
    </source>
</evidence>
<evidence type="ECO:0000256" key="6">
    <source>
        <dbReference type="ARBA" id="ARBA00022827"/>
    </source>
</evidence>
<keyword evidence="12" id="KW-0812">Transmembrane</keyword>
<evidence type="ECO:0000256" key="4">
    <source>
        <dbReference type="ARBA" id="ARBA00022630"/>
    </source>
</evidence>
<evidence type="ECO:0000313" key="15">
    <source>
        <dbReference type="Proteomes" id="UP000001610"/>
    </source>
</evidence>
<dbReference type="Proteomes" id="UP000001610">
    <property type="component" value="Unassembled WGS sequence"/>
</dbReference>
<dbReference type="Gene3D" id="3.20.20.70">
    <property type="entry name" value="Aldolase class I"/>
    <property type="match status" value="1"/>
</dbReference>
<dbReference type="Pfam" id="PF01474">
    <property type="entry name" value="DAHP_synth_2"/>
    <property type="match status" value="1"/>
</dbReference>
<keyword evidence="8" id="KW-0503">Monooxygenase</keyword>
<keyword evidence="11" id="KW-0057">Aromatic amino acid biosynthesis</keyword>
<evidence type="ECO:0000256" key="9">
    <source>
        <dbReference type="ARBA" id="ARBA00047508"/>
    </source>
</evidence>
<evidence type="ECO:0000259" key="13">
    <source>
        <dbReference type="Pfam" id="PF01494"/>
    </source>
</evidence>
<comment type="similarity">
    <text evidence="2">Belongs to the paxM FAD-dependent monooxygenase family.</text>
</comment>
<dbReference type="InterPro" id="IPR036188">
    <property type="entry name" value="FAD/NAD-bd_sf"/>
</dbReference>
<dbReference type="EMBL" id="JH126405">
    <property type="protein sequence ID" value="EGX88231.1"/>
    <property type="molecule type" value="Genomic_DNA"/>
</dbReference>
<comment type="pathway">
    <text evidence="1 11">Metabolic intermediate biosynthesis; chorismate biosynthesis; chorismate from D-erythrose 4-phosphate and phosphoenolpyruvate: step 1/7.</text>
</comment>
<keyword evidence="15" id="KW-1185">Reference proteome</keyword>
<evidence type="ECO:0000256" key="7">
    <source>
        <dbReference type="ARBA" id="ARBA00023002"/>
    </source>
</evidence>
<evidence type="ECO:0000256" key="5">
    <source>
        <dbReference type="ARBA" id="ARBA00022679"/>
    </source>
</evidence>
<dbReference type="InterPro" id="IPR013785">
    <property type="entry name" value="Aldolase_TIM"/>
</dbReference>
<dbReference type="InterPro" id="IPR002480">
    <property type="entry name" value="DAHP_synth_2"/>
</dbReference>
<keyword evidence="11" id="KW-0028">Amino-acid biosynthesis</keyword>
<feature type="transmembrane region" description="Helical" evidence="12">
    <location>
        <begin position="21"/>
        <end position="39"/>
    </location>
</feature>
<dbReference type="GO" id="GO:0009423">
    <property type="term" value="P:chorismate biosynthetic process"/>
    <property type="evidence" value="ECO:0007669"/>
    <property type="project" value="UniProtKB-UniPathway"/>
</dbReference>
<dbReference type="PANTHER" id="PTHR13789:SF147">
    <property type="entry name" value="PUTATIVE (AFU_ORTHOLOGUE AFUA_2G01950)-RELATED"/>
    <property type="match status" value="1"/>
</dbReference>
<comment type="catalytic activity">
    <reaction evidence="9 11">
        <text>D-erythrose 4-phosphate + phosphoenolpyruvate + H2O = 7-phospho-2-dehydro-3-deoxy-D-arabino-heptonate + phosphate</text>
        <dbReference type="Rhea" id="RHEA:14717"/>
        <dbReference type="ChEBI" id="CHEBI:15377"/>
        <dbReference type="ChEBI" id="CHEBI:16897"/>
        <dbReference type="ChEBI" id="CHEBI:43474"/>
        <dbReference type="ChEBI" id="CHEBI:58394"/>
        <dbReference type="ChEBI" id="CHEBI:58702"/>
        <dbReference type="EC" id="2.5.1.54"/>
    </reaction>
</comment>
<dbReference type="SUPFAM" id="SSF51569">
    <property type="entry name" value="Aldolase"/>
    <property type="match status" value="1"/>
</dbReference>
<dbReference type="GeneID" id="18170282"/>
<dbReference type="VEuPathDB" id="FungiDB:CCM_08274"/>
<feature type="binding site" evidence="10">
    <location>
        <position position="624"/>
    </location>
    <ligand>
        <name>phosphoenolpyruvate</name>
        <dbReference type="ChEBI" id="CHEBI:58702"/>
    </ligand>
</feature>
<dbReference type="OrthoDB" id="16820at2759"/>
<dbReference type="GO" id="GO:0071949">
    <property type="term" value="F:FAD binding"/>
    <property type="evidence" value="ECO:0007669"/>
    <property type="project" value="InterPro"/>
</dbReference>
<feature type="domain" description="FAD-binding" evidence="13">
    <location>
        <begin position="330"/>
        <end position="393"/>
    </location>
</feature>
<dbReference type="STRING" id="983644.G3JT84"/>
<dbReference type="UniPathway" id="UPA00053">
    <property type="reaction ID" value="UER00084"/>
</dbReference>
<organism evidence="14 15">
    <name type="scientific">Cordyceps militaris (strain CM01)</name>
    <name type="common">Caterpillar fungus</name>
    <dbReference type="NCBI Taxonomy" id="983644"/>
    <lineage>
        <taxon>Eukaryota</taxon>
        <taxon>Fungi</taxon>
        <taxon>Dikarya</taxon>
        <taxon>Ascomycota</taxon>
        <taxon>Pezizomycotina</taxon>
        <taxon>Sordariomycetes</taxon>
        <taxon>Hypocreomycetidae</taxon>
        <taxon>Hypocreales</taxon>
        <taxon>Cordycipitaceae</taxon>
        <taxon>Cordyceps</taxon>
    </lineage>
</organism>
<dbReference type="InParanoid" id="G3JT84"/>
<comment type="similarity">
    <text evidence="3 11">Belongs to the class-II DAHP synthase family.</text>
</comment>
<dbReference type="InterPro" id="IPR050493">
    <property type="entry name" value="FAD-dep_Monooxygenase_BioMet"/>
</dbReference>
<dbReference type="Gene3D" id="3.50.50.60">
    <property type="entry name" value="FAD/NAD(P)-binding domain"/>
    <property type="match status" value="1"/>
</dbReference>
<evidence type="ECO:0000313" key="14">
    <source>
        <dbReference type="EMBL" id="EGX88231.1"/>
    </source>
</evidence>
<keyword evidence="12" id="KW-1133">Transmembrane helix</keyword>
<protein>
    <recommendedName>
        <fullName evidence="11">Phospho-2-dehydro-3-deoxyheptonate aldolase</fullName>
        <ecNumber evidence="11">2.5.1.54</ecNumber>
    </recommendedName>
</protein>
<keyword evidence="6" id="KW-0274">FAD</keyword>
<sequence length="652" mass="72448">METIRDDFQGSDRRAVKALNIIIVGAGIGGLTAGIALAHTGHCVTIFETVSEITDVGAGIQIAPNAARILHRLDVLRDVMDHATVLERVSVRYVDMCSRNWLVANISRRYTSDDEMATFPLLPANGLKYGAPMGVIHRGDLQNILLNKALELGCHIFTNHKVMAVDPKFSAKVHVHDGTTGERFWLSADMVIAADGVKSHIRQQMMTSKGYKDEPIPTGDAAYRLLIPRNRVLDDPLTLSMMDKNVAMRYMGPGGHIMAYPIRGSSLYNIVLLHPAKSETLSEDVWTSKGSREDMLKFCAGWSPAVQKWLAHADEDVLEWNLHVYPDLPTWTQGNVALLGDACHPMLPYVAQGAANAMEDAAVLATALTCTSNVRLALKMYETIRKSRAEKIAAGATATAYTLHMPDGPEQVARDQGLVSPGAAKQNPDKWSNLEWQDFMWGVDVMEVTIRMWTELAKVLSLEKRYPHFTRAYTYTLLADISRVWLLEQLHLAMGDGSRSARYKAGREGCRMAKSKKAWTVCSGWDIKPMMQNPRSKDEQKLASVTGKLTRLPVHTRQIADVKSQLGDAAQGDSVVLRAGDSADILDNCQKDAIESKMKPMKPLHQLRKILTRGFRKSVICIERIAGQYAKLRPRSSEKMKNEAVRSFRGIY</sequence>
<reference evidence="14 15" key="1">
    <citation type="journal article" date="2011" name="Genome Biol.">
        <title>Genome sequence of the insect pathogenic fungus Cordyceps militaris, a valued traditional Chinese medicine.</title>
        <authorList>
            <person name="Zheng P."/>
            <person name="Xia Y."/>
            <person name="Xiao G."/>
            <person name="Xiong C."/>
            <person name="Hu X."/>
            <person name="Zhang S."/>
            <person name="Zheng H."/>
            <person name="Huang Y."/>
            <person name="Zhou Y."/>
            <person name="Wang S."/>
            <person name="Zhao G.P."/>
            <person name="Liu X."/>
            <person name="St Leger R.J."/>
            <person name="Wang C."/>
        </authorList>
    </citation>
    <scope>NUCLEOTIDE SEQUENCE [LARGE SCALE GENOMIC DNA]</scope>
    <source>
        <strain evidence="14 15">CM01</strain>
    </source>
</reference>
<keyword evidence="5 11" id="KW-0808">Transferase</keyword>
<dbReference type="InterPro" id="IPR002938">
    <property type="entry name" value="FAD-bd"/>
</dbReference>
<dbReference type="EC" id="2.5.1.54" evidence="11"/>
<evidence type="ECO:0000256" key="2">
    <source>
        <dbReference type="ARBA" id="ARBA00007992"/>
    </source>
</evidence>